<feature type="domain" description="DUF1592" evidence="4">
    <location>
        <begin position="213"/>
        <end position="344"/>
    </location>
</feature>
<feature type="signal peptide" evidence="1">
    <location>
        <begin position="1"/>
        <end position="22"/>
    </location>
</feature>
<protein>
    <recommendedName>
        <fullName evidence="8">Secreted protein</fullName>
    </recommendedName>
</protein>
<dbReference type="EMBL" id="CP012673">
    <property type="protein sequence ID" value="AUX43582.1"/>
    <property type="molecule type" value="Genomic_DNA"/>
</dbReference>
<evidence type="ECO:0000259" key="3">
    <source>
        <dbReference type="Pfam" id="PF07627"/>
    </source>
</evidence>
<evidence type="ECO:0000259" key="5">
    <source>
        <dbReference type="Pfam" id="PF07637"/>
    </source>
</evidence>
<dbReference type="InterPro" id="IPR011478">
    <property type="entry name" value="DUF1585"/>
</dbReference>
<dbReference type="InterPro" id="IPR013042">
    <property type="entry name" value="DUF1592"/>
</dbReference>
<feature type="domain" description="DUF1595" evidence="5">
    <location>
        <begin position="142"/>
        <end position="201"/>
    </location>
</feature>
<feature type="domain" description="DUF1585" evidence="2">
    <location>
        <begin position="481"/>
        <end position="550"/>
    </location>
</feature>
<dbReference type="Proteomes" id="UP000238348">
    <property type="component" value="Chromosome"/>
</dbReference>
<dbReference type="InterPro" id="IPR013039">
    <property type="entry name" value="DUF1588"/>
</dbReference>
<evidence type="ECO:0000259" key="4">
    <source>
        <dbReference type="Pfam" id="PF07631"/>
    </source>
</evidence>
<dbReference type="InterPro" id="IPR013043">
    <property type="entry name" value="DUF1595"/>
</dbReference>
<proteinExistence type="predicted"/>
<feature type="chain" id="PRO_5014966553" description="Secreted protein" evidence="1">
    <location>
        <begin position="23"/>
        <end position="557"/>
    </location>
</feature>
<evidence type="ECO:0000256" key="1">
    <source>
        <dbReference type="SAM" id="SignalP"/>
    </source>
</evidence>
<evidence type="ECO:0008006" key="8">
    <source>
        <dbReference type="Google" id="ProtNLM"/>
    </source>
</evidence>
<dbReference type="Pfam" id="PF07624">
    <property type="entry name" value="PSD2"/>
    <property type="match status" value="1"/>
</dbReference>
<gene>
    <name evidence="6" type="ORF">SOCE26_050320</name>
</gene>
<evidence type="ECO:0000313" key="7">
    <source>
        <dbReference type="Proteomes" id="UP000238348"/>
    </source>
</evidence>
<reference evidence="6 7" key="1">
    <citation type="submission" date="2015-09" db="EMBL/GenBank/DDBJ databases">
        <title>Sorangium comparison.</title>
        <authorList>
            <person name="Zaburannyi N."/>
            <person name="Bunk B."/>
            <person name="Overmann J."/>
            <person name="Mueller R."/>
        </authorList>
    </citation>
    <scope>NUCLEOTIDE SEQUENCE [LARGE SCALE GENOMIC DNA]</scope>
    <source>
        <strain evidence="6 7">So ce26</strain>
    </source>
</reference>
<dbReference type="Pfam" id="PF07627">
    <property type="entry name" value="PSCyt3"/>
    <property type="match status" value="1"/>
</dbReference>
<dbReference type="AlphaFoldDB" id="A0A2L0EWB8"/>
<dbReference type="Pfam" id="PF07637">
    <property type="entry name" value="PSD5"/>
    <property type="match status" value="1"/>
</dbReference>
<keyword evidence="1" id="KW-0732">Signal</keyword>
<sequence length="557" mass="60189">MRTLRHLSYIGTTIFITSLAFLAGCTGDIADAGEEDNPVGPGDTEDPGDPDVCIPGIPTTTQLPRLLNREYDAVVKDLLGVEGLASEGNNPPSALLVPDQEGSLNDIAWNSYLVAAERVAAEVMAGPNKSRFISCDPAAAGCLETTIRTFGRKAFRRPVTDEEVQRFMRLATLEPQGTPAEIAEAILYAFLASPSFLMLPELAEDKEGGAYKLSNHEVATRLSFLLWDSVPDDELNAAADAGQLTTKEQILAQAQRMIGNREKTAPLVATFHRVYADIRPGAHWATLEHDTTKYPEYSPDVVAPMMAEIDAFFEEVTFQGGSFKDIFLSNVAYVNKDTAPLYGLKAADYGTELTRVELDPNERPGFLTRVGFLSSYSSYASTSPILRGAFITTKLLGVPLQPAPGAEETPLPEGNFTTQRQVIEALTSPGGCVECHSAMVNPPGFVLERFDSIGKVQTVDPLGGQLDTTGDVFFGENNIKKITTPAELMTELGAGPVAKRHYAEQWVAFATGRTPNSKDACVVDGLNAKLSNDGYTIVNLLADLTQADSFRLRVRGN</sequence>
<feature type="domain" description="DUF1588" evidence="3">
    <location>
        <begin position="363"/>
        <end position="459"/>
    </location>
</feature>
<evidence type="ECO:0000259" key="2">
    <source>
        <dbReference type="Pfam" id="PF07624"/>
    </source>
</evidence>
<dbReference type="OrthoDB" id="5483590at2"/>
<dbReference type="PROSITE" id="PS51257">
    <property type="entry name" value="PROKAR_LIPOPROTEIN"/>
    <property type="match status" value="1"/>
</dbReference>
<organism evidence="6 7">
    <name type="scientific">Sorangium cellulosum</name>
    <name type="common">Polyangium cellulosum</name>
    <dbReference type="NCBI Taxonomy" id="56"/>
    <lineage>
        <taxon>Bacteria</taxon>
        <taxon>Pseudomonadati</taxon>
        <taxon>Myxococcota</taxon>
        <taxon>Polyangia</taxon>
        <taxon>Polyangiales</taxon>
        <taxon>Polyangiaceae</taxon>
        <taxon>Sorangium</taxon>
    </lineage>
</organism>
<evidence type="ECO:0000313" key="6">
    <source>
        <dbReference type="EMBL" id="AUX43582.1"/>
    </source>
</evidence>
<name>A0A2L0EWB8_SORCE</name>
<dbReference type="Pfam" id="PF07631">
    <property type="entry name" value="PSD4"/>
    <property type="match status" value="1"/>
</dbReference>
<accession>A0A2L0EWB8</accession>